<keyword evidence="4" id="KW-0378">Hydrolase</keyword>
<reference evidence="9 10" key="2">
    <citation type="journal article" date="2013" name="Genome Announc.">
        <title>Genome Sequence of Growth-Improving Paenibacillus mucilaginosus Strain KNP414.</title>
        <authorList>
            <person name="Lu J.J."/>
            <person name="Wang J.F."/>
            <person name="Hu X.F."/>
        </authorList>
    </citation>
    <scope>NUCLEOTIDE SEQUENCE [LARGE SCALE GENOMIC DNA]</scope>
    <source>
        <strain evidence="9 10">KNP414</strain>
    </source>
</reference>
<feature type="domain" description="Peptidase S54 rhomboid" evidence="8">
    <location>
        <begin position="59"/>
        <end position="193"/>
    </location>
</feature>
<gene>
    <name evidence="9" type="ordered locus">KNP414_05406</name>
</gene>
<reference evidence="10" key="1">
    <citation type="submission" date="2011-06" db="EMBL/GenBank/DDBJ databases">
        <title>Complete genome sequence of Paenibacillus mucilaginosus KNP414.</title>
        <authorList>
            <person name="Wang J."/>
            <person name="Hu S."/>
            <person name="Hu X."/>
            <person name="Zhang B."/>
            <person name="Dong D."/>
            <person name="Zhang S."/>
            <person name="Zhao K."/>
            <person name="Wu D."/>
        </authorList>
    </citation>
    <scope>NUCLEOTIDE SEQUENCE [LARGE SCALE GENOMIC DNA]</scope>
    <source>
        <strain evidence="10">KNP414</strain>
    </source>
</reference>
<organism evidence="9 10">
    <name type="scientific">Paenibacillus mucilaginosus (strain KNP414)</name>
    <dbReference type="NCBI Taxonomy" id="1036673"/>
    <lineage>
        <taxon>Bacteria</taxon>
        <taxon>Bacillati</taxon>
        <taxon>Bacillota</taxon>
        <taxon>Bacilli</taxon>
        <taxon>Bacillales</taxon>
        <taxon>Paenibacillaceae</taxon>
        <taxon>Paenibacillus</taxon>
    </lineage>
</organism>
<accession>F8FGB0</accession>
<evidence type="ECO:0000313" key="10">
    <source>
        <dbReference type="Proteomes" id="UP000006620"/>
    </source>
</evidence>
<evidence type="ECO:0000256" key="7">
    <source>
        <dbReference type="SAM" id="Phobius"/>
    </source>
</evidence>
<comment type="similarity">
    <text evidence="2">Belongs to the peptidase S54 family.</text>
</comment>
<feature type="transmembrane region" description="Helical" evidence="7">
    <location>
        <begin position="123"/>
        <end position="143"/>
    </location>
</feature>
<evidence type="ECO:0000256" key="4">
    <source>
        <dbReference type="ARBA" id="ARBA00022801"/>
    </source>
</evidence>
<feature type="transmembrane region" description="Helical" evidence="7">
    <location>
        <begin position="155"/>
        <end position="171"/>
    </location>
</feature>
<keyword evidence="5 7" id="KW-1133">Transmembrane helix</keyword>
<feature type="transmembrane region" description="Helical" evidence="7">
    <location>
        <begin position="177"/>
        <end position="197"/>
    </location>
</feature>
<evidence type="ECO:0000256" key="5">
    <source>
        <dbReference type="ARBA" id="ARBA00022989"/>
    </source>
</evidence>
<protein>
    <submittedName>
        <fullName evidence="9">Rhomboid family protein</fullName>
    </submittedName>
</protein>
<dbReference type="MEROPS" id="S54.A18"/>
<feature type="transmembrane region" description="Helical" evidence="7">
    <location>
        <begin position="12"/>
        <end position="32"/>
    </location>
</feature>
<dbReference type="InterPro" id="IPR022764">
    <property type="entry name" value="Peptidase_S54_rhomboid_dom"/>
</dbReference>
<comment type="subcellular location">
    <subcellularLocation>
        <location evidence="1">Membrane</location>
        <topology evidence="1">Multi-pass membrane protein</topology>
    </subcellularLocation>
</comment>
<dbReference type="PANTHER" id="PTHR43731:SF14">
    <property type="entry name" value="PRESENILIN-ASSOCIATED RHOMBOID-LIKE PROTEIN, MITOCHONDRIAL"/>
    <property type="match status" value="1"/>
</dbReference>
<name>F8FGB0_PAEMK</name>
<feature type="transmembrane region" description="Helical" evidence="7">
    <location>
        <begin position="99"/>
        <end position="117"/>
    </location>
</feature>
<evidence type="ECO:0000256" key="1">
    <source>
        <dbReference type="ARBA" id="ARBA00004141"/>
    </source>
</evidence>
<dbReference type="Proteomes" id="UP000006620">
    <property type="component" value="Chromosome"/>
</dbReference>
<keyword evidence="6 7" id="KW-0472">Membrane</keyword>
<dbReference type="SUPFAM" id="SSF144091">
    <property type="entry name" value="Rhomboid-like"/>
    <property type="match status" value="1"/>
</dbReference>
<evidence type="ECO:0000313" key="9">
    <source>
        <dbReference type="EMBL" id="AEI43930.1"/>
    </source>
</evidence>
<dbReference type="PATRIC" id="fig|1036673.3.peg.5011"/>
<dbReference type="AlphaFoldDB" id="F8FGB0"/>
<dbReference type="GO" id="GO:0016020">
    <property type="term" value="C:membrane"/>
    <property type="evidence" value="ECO:0007669"/>
    <property type="project" value="UniProtKB-SubCell"/>
</dbReference>
<evidence type="ECO:0000256" key="2">
    <source>
        <dbReference type="ARBA" id="ARBA00009045"/>
    </source>
</evidence>
<dbReference type="Pfam" id="PF01694">
    <property type="entry name" value="Rhomboid"/>
    <property type="match status" value="1"/>
</dbReference>
<dbReference type="PANTHER" id="PTHR43731">
    <property type="entry name" value="RHOMBOID PROTEASE"/>
    <property type="match status" value="1"/>
</dbReference>
<dbReference type="HOGENOM" id="CLU_055068_3_1_9"/>
<dbReference type="InterPro" id="IPR035952">
    <property type="entry name" value="Rhomboid-like_sf"/>
</dbReference>
<dbReference type="EMBL" id="CP002869">
    <property type="protein sequence ID" value="AEI43930.1"/>
    <property type="molecule type" value="Genomic_DNA"/>
</dbReference>
<evidence type="ECO:0000256" key="6">
    <source>
        <dbReference type="ARBA" id="ARBA00023136"/>
    </source>
</evidence>
<proteinExistence type="inferred from homology"/>
<dbReference type="Gene3D" id="1.20.1540.10">
    <property type="entry name" value="Rhomboid-like"/>
    <property type="match status" value="1"/>
</dbReference>
<dbReference type="RefSeq" id="WP_013919083.1">
    <property type="nucleotide sequence ID" value="NC_015690.1"/>
</dbReference>
<dbReference type="InterPro" id="IPR050925">
    <property type="entry name" value="Rhomboid_protease_S54"/>
</dbReference>
<feature type="transmembrane region" description="Helical" evidence="7">
    <location>
        <begin position="63"/>
        <end position="87"/>
    </location>
</feature>
<dbReference type="KEGG" id="pms:KNP414_05406"/>
<sequence>MFDRRESLKEYMRRYPVTLALILVQLGVWFAMEWAGSSEDQRTLLAFGAMFDLPGIQPEPWRYVTAIFIHIGFQHLLFNSFALYVFAAPLERLLGKWKYLLFYLLCGIAGNLASAWLHGDYYIGAGASGAIYGVYAAFLYLSVFRRDLIDYATKQTVRTIVIVGFIYSIVVPRVDMYAHGGGFVGGLLICALMSLLVRRRPPRPQPGPEEPAGE</sequence>
<evidence type="ECO:0000256" key="3">
    <source>
        <dbReference type="ARBA" id="ARBA00022692"/>
    </source>
</evidence>
<dbReference type="GO" id="GO:0004252">
    <property type="term" value="F:serine-type endopeptidase activity"/>
    <property type="evidence" value="ECO:0007669"/>
    <property type="project" value="InterPro"/>
</dbReference>
<keyword evidence="3 7" id="KW-0812">Transmembrane</keyword>
<evidence type="ECO:0000259" key="8">
    <source>
        <dbReference type="Pfam" id="PF01694"/>
    </source>
</evidence>